<evidence type="ECO:0000256" key="4">
    <source>
        <dbReference type="ARBA" id="ARBA00023203"/>
    </source>
</evidence>
<feature type="region of interest" description="Disordered" evidence="6">
    <location>
        <begin position="274"/>
        <end position="309"/>
    </location>
</feature>
<dbReference type="FunFam" id="3.10.20.90:FF:000002">
    <property type="entry name" value="Erythrocyte protein band 4.1-like 3"/>
    <property type="match status" value="1"/>
</dbReference>
<feature type="compositionally biased region" description="Basic and acidic residues" evidence="6">
    <location>
        <begin position="243"/>
        <end position="254"/>
    </location>
</feature>
<dbReference type="OrthoDB" id="6589456at2759"/>
<dbReference type="PRINTS" id="PR00935">
    <property type="entry name" value="BAND41"/>
</dbReference>
<dbReference type="SUPFAM" id="SSF47031">
    <property type="entry name" value="Second domain of FERM"/>
    <property type="match status" value="1"/>
</dbReference>
<dbReference type="STRING" id="623744.A0A553QWJ0"/>
<protein>
    <recommendedName>
        <fullName evidence="7">FERM domain-containing protein</fullName>
    </recommendedName>
</protein>
<dbReference type="Pfam" id="PF09379">
    <property type="entry name" value="FERM_N"/>
    <property type="match status" value="1"/>
</dbReference>
<feature type="compositionally biased region" description="Polar residues" evidence="6">
    <location>
        <begin position="701"/>
        <end position="716"/>
    </location>
</feature>
<dbReference type="Pfam" id="PF08736">
    <property type="entry name" value="FA"/>
    <property type="match status" value="1"/>
</dbReference>
<dbReference type="SMART" id="SM01195">
    <property type="entry name" value="FA"/>
    <property type="match status" value="1"/>
</dbReference>
<dbReference type="InterPro" id="IPR019747">
    <property type="entry name" value="FERM_CS"/>
</dbReference>
<evidence type="ECO:0000256" key="1">
    <source>
        <dbReference type="ARBA" id="ARBA00004245"/>
    </source>
</evidence>
<evidence type="ECO:0000313" key="9">
    <source>
        <dbReference type="Proteomes" id="UP000316079"/>
    </source>
</evidence>
<proteinExistence type="predicted"/>
<dbReference type="InterPro" id="IPR000798">
    <property type="entry name" value="Ez/rad/moesin-like"/>
</dbReference>
<dbReference type="InterPro" id="IPR000299">
    <property type="entry name" value="FERM_domain"/>
</dbReference>
<dbReference type="SMART" id="SM00295">
    <property type="entry name" value="B41"/>
    <property type="match status" value="1"/>
</dbReference>
<dbReference type="PROSITE" id="PS50057">
    <property type="entry name" value="FERM_3"/>
    <property type="match status" value="1"/>
</dbReference>
<dbReference type="InterPro" id="IPR018980">
    <property type="entry name" value="FERM_PH-like_C"/>
</dbReference>
<dbReference type="GO" id="GO:0005856">
    <property type="term" value="C:cytoskeleton"/>
    <property type="evidence" value="ECO:0007669"/>
    <property type="project" value="UniProtKB-SubCell"/>
</dbReference>
<evidence type="ECO:0000259" key="7">
    <source>
        <dbReference type="PROSITE" id="PS50057"/>
    </source>
</evidence>
<dbReference type="Gene3D" id="3.10.20.90">
    <property type="entry name" value="Phosphatidylinositol 3-kinase Catalytic Subunit, Chain A, domain 1"/>
    <property type="match status" value="1"/>
</dbReference>
<dbReference type="CDD" id="cd14473">
    <property type="entry name" value="FERM_B-lobe"/>
    <property type="match status" value="1"/>
</dbReference>
<dbReference type="FunFam" id="2.30.29.30:FF:000001">
    <property type="entry name" value="Erythrocyte membrane protein band 4.1"/>
    <property type="match status" value="1"/>
</dbReference>
<dbReference type="Pfam" id="PF09380">
    <property type="entry name" value="FERM_C"/>
    <property type="match status" value="1"/>
</dbReference>
<comment type="subcellular location">
    <subcellularLocation>
        <location evidence="1">Cytoplasm</location>
        <location evidence="1">Cytoskeleton</location>
    </subcellularLocation>
</comment>
<evidence type="ECO:0000256" key="6">
    <source>
        <dbReference type="SAM" id="MobiDB-lite"/>
    </source>
</evidence>
<dbReference type="Pfam" id="PF05902">
    <property type="entry name" value="4_1_CTD"/>
    <property type="match status" value="2"/>
</dbReference>
<keyword evidence="2" id="KW-0963">Cytoplasm</keyword>
<dbReference type="PRINTS" id="PR00661">
    <property type="entry name" value="ERMFAMILY"/>
</dbReference>
<comment type="caution">
    <text evidence="8">The sequence shown here is derived from an EMBL/GenBank/DDBJ whole genome shotgun (WGS) entry which is preliminary data.</text>
</comment>
<dbReference type="EMBL" id="SRMA01025477">
    <property type="protein sequence ID" value="TRY94128.1"/>
    <property type="molecule type" value="Genomic_DNA"/>
</dbReference>
<dbReference type="PANTHER" id="PTHR23280">
    <property type="entry name" value="4.1 G PROTEIN"/>
    <property type="match status" value="1"/>
</dbReference>
<dbReference type="GO" id="GO:0003779">
    <property type="term" value="F:actin binding"/>
    <property type="evidence" value="ECO:0007669"/>
    <property type="project" value="UniProtKB-KW"/>
</dbReference>
<dbReference type="CDD" id="cd13184">
    <property type="entry name" value="FERM_C_4_1_family"/>
    <property type="match status" value="1"/>
</dbReference>
<reference evidence="8 9" key="1">
    <citation type="journal article" date="2019" name="Sci. Data">
        <title>Hybrid genome assembly and annotation of Danionella translucida.</title>
        <authorList>
            <person name="Kadobianskyi M."/>
            <person name="Schulze L."/>
            <person name="Schuelke M."/>
            <person name="Judkewitz B."/>
        </authorList>
    </citation>
    <scope>NUCLEOTIDE SEQUENCE [LARGE SCALE GENOMIC DNA]</scope>
    <source>
        <strain evidence="8 9">Bolton</strain>
    </source>
</reference>
<name>A0A553QWJ0_9TELE</name>
<keyword evidence="3" id="KW-0597">Phosphoprotein</keyword>
<dbReference type="PANTHER" id="PTHR23280:SF20">
    <property type="entry name" value="BAND 4.1-LIKE PROTEIN 3"/>
    <property type="match status" value="1"/>
</dbReference>
<gene>
    <name evidence="8" type="ORF">DNTS_031636</name>
</gene>
<organism evidence="8 9">
    <name type="scientific">Danionella cerebrum</name>
    <dbReference type="NCBI Taxonomy" id="2873325"/>
    <lineage>
        <taxon>Eukaryota</taxon>
        <taxon>Metazoa</taxon>
        <taxon>Chordata</taxon>
        <taxon>Craniata</taxon>
        <taxon>Vertebrata</taxon>
        <taxon>Euteleostomi</taxon>
        <taxon>Actinopterygii</taxon>
        <taxon>Neopterygii</taxon>
        <taxon>Teleostei</taxon>
        <taxon>Ostariophysi</taxon>
        <taxon>Cypriniformes</taxon>
        <taxon>Danionidae</taxon>
        <taxon>Danioninae</taxon>
        <taxon>Danionella</taxon>
    </lineage>
</organism>
<keyword evidence="5" id="KW-0206">Cytoskeleton</keyword>
<dbReference type="Gene3D" id="1.20.80.10">
    <property type="match status" value="1"/>
</dbReference>
<dbReference type="InterPro" id="IPR014847">
    <property type="entry name" value="FA"/>
</dbReference>
<dbReference type="InterPro" id="IPR008379">
    <property type="entry name" value="Band_4.1_C"/>
</dbReference>
<dbReference type="PROSITE" id="PS00660">
    <property type="entry name" value="FERM_1"/>
    <property type="match status" value="1"/>
</dbReference>
<evidence type="ECO:0000313" key="8">
    <source>
        <dbReference type="EMBL" id="TRY94128.1"/>
    </source>
</evidence>
<feature type="compositionally biased region" description="Basic and acidic residues" evidence="6">
    <location>
        <begin position="1263"/>
        <end position="1275"/>
    </location>
</feature>
<dbReference type="SUPFAM" id="SSF54236">
    <property type="entry name" value="Ubiquitin-like"/>
    <property type="match status" value="1"/>
</dbReference>
<feature type="region of interest" description="Disordered" evidence="6">
    <location>
        <begin position="1055"/>
        <end position="1088"/>
    </location>
</feature>
<feature type="region of interest" description="Disordered" evidence="6">
    <location>
        <begin position="658"/>
        <end position="767"/>
    </location>
</feature>
<feature type="region of interest" description="Disordered" evidence="6">
    <location>
        <begin position="1221"/>
        <end position="1292"/>
    </location>
</feature>
<keyword evidence="9" id="KW-1185">Reference proteome</keyword>
<dbReference type="InterPro" id="IPR018979">
    <property type="entry name" value="FERM_N"/>
</dbReference>
<feature type="non-terminal residue" evidence="8">
    <location>
        <position position="1"/>
    </location>
</feature>
<accession>A0A553QWJ0</accession>
<dbReference type="Proteomes" id="UP000316079">
    <property type="component" value="Unassembled WGS sequence"/>
</dbReference>
<dbReference type="InterPro" id="IPR019748">
    <property type="entry name" value="FERM_central"/>
</dbReference>
<feature type="compositionally biased region" description="Basic and acidic residues" evidence="6">
    <location>
        <begin position="1283"/>
        <end position="1292"/>
    </location>
</feature>
<dbReference type="Pfam" id="PF00373">
    <property type="entry name" value="FERM_M"/>
    <property type="match status" value="1"/>
</dbReference>
<sequence>SDAEEAGFSPGARTSNSSGGRGLSRRPRPGSREAAMVVESGSGSGEAFLRSLSPRDSGPKPRASEAPAETLLPFFSRFAALFSQTSSYDRKGSDDEECLSSSRREHGSLELLIICLCWITQLSEGTSWRCRVPRLKPAVRRFQVRFSARRARAILCVSNECLSLPQLSRVKVQDSDAVHVKVFMVHQQECSVSDVSSEQSSRAVKRCCCQLSVKRSDDPHAPLNRSSSQLWGRCQTRLPRREKRAESAENRAGETHGTPGICLKISCRFSAAAMTTGTGSEPGTPRAAGEPQQNQGHPEPASEDYVSQKSARGRISWSAFGRSRLKLMEVKVKLLDGTEYSCTLEKRAKGQVLFEKVCDHLNLLEKDYFGLTYSDGESQKNWLDSSKEIKKQIVNAPCSFGFNVKFYPPDPAQLSEDITRYFLCLQLREDVASGRLPCSFSTHALLGSFTLQSELGDRDAASELKEPDQFTQIRFAPNQSPELQQKVLELHHSHRGMTPAEADLLFLENAKKLSMYGVDLHRAKDSEGVEIMLGVCSSGLLVYRDKLRINRFAWPKILKISYKRNNFYIKVRPGELEHFESTIGFKLPNHKAAKRLWKVCVEHHTFFRLVSPEAPPKRLLTLGSKFRYSGRTQAQSRRASAQIVRAAPQFLRRNTVTASMESTPVMGNNQENFKRSDQLTSSEGVEKKPDEPAEEEEEHTPSTNQSEEALPSSSTKSRLYPSPPLPSDLSLPSSPVCSPKLRRRRPEACRKRASSVSPERSTAGVRLRQAQADRKAALLEERALLLSARKHRLDQKRPQKPGTLFSFSLHLPDVSSLLDDDGYLSFPDLSELRFLPESVRGMMGVSSPSLLPCLLFIFFFLLSTSLSVPSALTLSFPLALCLCYLEPRAAVHLASSTASEAPQEEEQDELVPHITLPPWSFPVLHLIVHFARLFFITIRSVLHLCNPKCVLEQSDSDQSEFVGDSDSSVSESDFEDDFRFGMQFRFVRQITGENVFVKHSNLMLEELAPPPSLLHHHRNVSELKRLFLQLKEAPAVSEWDARLSSSFGEHFRCSLDRQQEKGPARTSEEVTAEAEEAAPGKADHSEGELKEVPVVHTETRTITYESAEVDATSDSAPGVLMSAQTITSEKNSTTTTTHITKVRRPEPRLHGTRPEPNPIPICAPQTVKGGVSETHYEKKIVIAGDADIDHDQALAQAIREVKEQHPDMAVTKVVLHKESEISSLAQGSRERERERERELNHEKNSFSSASAPVVPQLAPASRHLLEASEETELKENLPSTSSSRREQERRSS</sequence>
<evidence type="ECO:0000256" key="2">
    <source>
        <dbReference type="ARBA" id="ARBA00022490"/>
    </source>
</evidence>
<keyword evidence="4" id="KW-0009">Actin-binding</keyword>
<dbReference type="InterPro" id="IPR014352">
    <property type="entry name" value="FERM/acyl-CoA-bd_prot_sf"/>
</dbReference>
<feature type="compositionally biased region" description="Polar residues" evidence="6">
    <location>
        <begin position="658"/>
        <end position="671"/>
    </location>
</feature>
<evidence type="ECO:0000256" key="5">
    <source>
        <dbReference type="ARBA" id="ARBA00023212"/>
    </source>
</evidence>
<dbReference type="InterPro" id="IPR011993">
    <property type="entry name" value="PH-like_dom_sf"/>
</dbReference>
<dbReference type="SMART" id="SM01196">
    <property type="entry name" value="FERM_C"/>
    <property type="match status" value="1"/>
</dbReference>
<dbReference type="InterPro" id="IPR019749">
    <property type="entry name" value="Band_41_domain"/>
</dbReference>
<feature type="region of interest" description="Disordered" evidence="6">
    <location>
        <begin position="1"/>
        <end position="65"/>
    </location>
</feature>
<dbReference type="GO" id="GO:0031032">
    <property type="term" value="P:actomyosin structure organization"/>
    <property type="evidence" value="ECO:0007669"/>
    <property type="project" value="TreeGrafter"/>
</dbReference>
<dbReference type="InterPro" id="IPR029071">
    <property type="entry name" value="Ubiquitin-like_domsf"/>
</dbReference>
<feature type="region of interest" description="Disordered" evidence="6">
    <location>
        <begin position="217"/>
        <end position="255"/>
    </location>
</feature>
<feature type="domain" description="FERM" evidence="7">
    <location>
        <begin position="328"/>
        <end position="611"/>
    </location>
</feature>
<dbReference type="GO" id="GO:0005198">
    <property type="term" value="F:structural molecule activity"/>
    <property type="evidence" value="ECO:0007669"/>
    <property type="project" value="InterPro"/>
</dbReference>
<feature type="compositionally biased region" description="Basic and acidic residues" evidence="6">
    <location>
        <begin position="1228"/>
        <end position="1244"/>
    </location>
</feature>
<dbReference type="SUPFAM" id="SSF50729">
    <property type="entry name" value="PH domain-like"/>
    <property type="match status" value="1"/>
</dbReference>
<dbReference type="InterPro" id="IPR035963">
    <property type="entry name" value="FERM_2"/>
</dbReference>
<dbReference type="PROSITE" id="PS00661">
    <property type="entry name" value="FERM_2"/>
    <property type="match status" value="1"/>
</dbReference>
<feature type="compositionally biased region" description="Low complexity" evidence="6">
    <location>
        <begin position="727"/>
        <end position="739"/>
    </location>
</feature>
<dbReference type="GO" id="GO:0005886">
    <property type="term" value="C:plasma membrane"/>
    <property type="evidence" value="ECO:0007669"/>
    <property type="project" value="TreeGrafter"/>
</dbReference>
<dbReference type="FunFam" id="1.20.80.10:FF:000001">
    <property type="entry name" value="Erythrocyte membrane protein band 4.1"/>
    <property type="match status" value="1"/>
</dbReference>
<feature type="compositionally biased region" description="Basic and acidic residues" evidence="6">
    <location>
        <begin position="1055"/>
        <end position="1068"/>
    </location>
</feature>
<dbReference type="Gene3D" id="2.30.29.30">
    <property type="entry name" value="Pleckstrin-homology domain (PH domain)/Phosphotyrosine-binding domain (PTB)"/>
    <property type="match status" value="1"/>
</dbReference>
<evidence type="ECO:0000256" key="3">
    <source>
        <dbReference type="ARBA" id="ARBA00022553"/>
    </source>
</evidence>